<dbReference type="InterPro" id="IPR036165">
    <property type="entry name" value="YefM-like_sf"/>
</dbReference>
<dbReference type="NCBIfam" id="TIGR01552">
    <property type="entry name" value="phd_fam"/>
    <property type="match status" value="1"/>
</dbReference>
<accession>A0A7X6DUA6</accession>
<evidence type="ECO:0000256" key="2">
    <source>
        <dbReference type="RuleBase" id="RU362080"/>
    </source>
</evidence>
<proteinExistence type="inferred from homology"/>
<dbReference type="EMBL" id="VTOW01000008">
    <property type="protein sequence ID" value="NKE73516.1"/>
    <property type="molecule type" value="Genomic_DNA"/>
</dbReference>
<dbReference type="Proteomes" id="UP000534783">
    <property type="component" value="Unassembled WGS sequence"/>
</dbReference>
<evidence type="ECO:0000313" key="4">
    <source>
        <dbReference type="Proteomes" id="UP000534783"/>
    </source>
</evidence>
<dbReference type="InterPro" id="IPR006442">
    <property type="entry name" value="Antitoxin_Phd/YefM"/>
</dbReference>
<evidence type="ECO:0000256" key="1">
    <source>
        <dbReference type="ARBA" id="ARBA00009981"/>
    </source>
</evidence>
<protein>
    <recommendedName>
        <fullName evidence="2">Antitoxin</fullName>
    </recommendedName>
</protein>
<dbReference type="SUPFAM" id="SSF143120">
    <property type="entry name" value="YefM-like"/>
    <property type="match status" value="1"/>
</dbReference>
<dbReference type="AlphaFoldDB" id="A0A7X6DUA6"/>
<comment type="function">
    <text evidence="2">Antitoxin component of a type II toxin-antitoxin (TA) system.</text>
</comment>
<reference evidence="3 4" key="1">
    <citation type="journal article" date="2020" name="Nature">
        <title>Bacterial chemolithoautotrophy via manganese oxidation.</title>
        <authorList>
            <person name="Yu H."/>
            <person name="Leadbetter J.R."/>
        </authorList>
    </citation>
    <scope>NUCLEOTIDE SEQUENCE [LARGE SCALE GENOMIC DNA]</scope>
    <source>
        <strain evidence="3 4">Mn-1</strain>
    </source>
</reference>
<gene>
    <name evidence="3" type="ORF">MNODULE_22405</name>
</gene>
<dbReference type="RefSeq" id="WP_168063477.1">
    <property type="nucleotide sequence ID" value="NZ_VTOW01000008.1"/>
</dbReference>
<dbReference type="Gene3D" id="3.40.1620.10">
    <property type="entry name" value="YefM-like domain"/>
    <property type="match status" value="1"/>
</dbReference>
<dbReference type="InterPro" id="IPR051405">
    <property type="entry name" value="phD/YefM_antitoxin"/>
</dbReference>
<comment type="caution">
    <text evidence="3">The sequence shown here is derived from an EMBL/GenBank/DDBJ whole genome shotgun (WGS) entry which is preliminary data.</text>
</comment>
<comment type="similarity">
    <text evidence="1 2">Belongs to the phD/YefM antitoxin family.</text>
</comment>
<dbReference type="Pfam" id="PF02604">
    <property type="entry name" value="PhdYeFM_antitox"/>
    <property type="match status" value="1"/>
</dbReference>
<evidence type="ECO:0000313" key="3">
    <source>
        <dbReference type="EMBL" id="NKE73516.1"/>
    </source>
</evidence>
<dbReference type="PANTHER" id="PTHR33713">
    <property type="entry name" value="ANTITOXIN YAFN-RELATED"/>
    <property type="match status" value="1"/>
</dbReference>
<dbReference type="PANTHER" id="PTHR33713:SF11">
    <property type="entry name" value="PREVENT-HOST-DEATH FAMILY PROTEIN"/>
    <property type="match status" value="1"/>
</dbReference>
<organism evidence="3 4">
    <name type="scientific">Candidatus Manganitrophus noduliformans</name>
    <dbReference type="NCBI Taxonomy" id="2606439"/>
    <lineage>
        <taxon>Bacteria</taxon>
        <taxon>Pseudomonadati</taxon>
        <taxon>Nitrospirota</taxon>
        <taxon>Nitrospiria</taxon>
        <taxon>Candidatus Troglogloeales</taxon>
        <taxon>Candidatus Manganitrophaceae</taxon>
        <taxon>Candidatus Manganitrophus</taxon>
    </lineage>
</organism>
<name>A0A7X6DUA6_9BACT</name>
<keyword evidence="4" id="KW-1185">Reference proteome</keyword>
<sequence>MKAKLTEDIIPVTDFRTNAAELLEKIKKTRRPLILTQRGRSAAVVEDMREYEDRLERLELLEAIVRGLQAAERGEVVSHEDAMRRLDSLLNG</sequence>